<accession>A0A2T9YH92</accession>
<dbReference type="EMBL" id="MBFR01000188">
    <property type="protein sequence ID" value="PVU91690.1"/>
    <property type="molecule type" value="Genomic_DNA"/>
</dbReference>
<dbReference type="Proteomes" id="UP000245383">
    <property type="component" value="Unassembled WGS sequence"/>
</dbReference>
<keyword evidence="2" id="KW-1185">Reference proteome</keyword>
<name>A0A2T9YH92_9FUNG</name>
<comment type="caution">
    <text evidence="1">The sequence shown here is derived from an EMBL/GenBank/DDBJ whole genome shotgun (WGS) entry which is preliminary data.</text>
</comment>
<sequence length="53" mass="5904">MITVRFELTPLTRPQLECGALDRSAKLPIWGLRGLNSGPYDLQSHALPAELRT</sequence>
<reference evidence="1 2" key="1">
    <citation type="journal article" date="2018" name="MBio">
        <title>Comparative Genomics Reveals the Core Gene Toolbox for the Fungus-Insect Symbiosis.</title>
        <authorList>
            <person name="Wang Y."/>
            <person name="Stata M."/>
            <person name="Wang W."/>
            <person name="Stajich J.E."/>
            <person name="White M.M."/>
            <person name="Moncalvo J.M."/>
        </authorList>
    </citation>
    <scope>NUCLEOTIDE SEQUENCE [LARGE SCALE GENOMIC DNA]</scope>
    <source>
        <strain evidence="1 2">SWE-8-4</strain>
    </source>
</reference>
<evidence type="ECO:0000313" key="2">
    <source>
        <dbReference type="Proteomes" id="UP000245383"/>
    </source>
</evidence>
<evidence type="ECO:0000313" key="1">
    <source>
        <dbReference type="EMBL" id="PVU91690.1"/>
    </source>
</evidence>
<gene>
    <name evidence="1" type="ORF">BB561_004252</name>
</gene>
<dbReference type="OrthoDB" id="5589851at2759"/>
<protein>
    <submittedName>
        <fullName evidence="1">Uncharacterized protein</fullName>
    </submittedName>
</protein>
<organism evidence="1 2">
    <name type="scientific">Smittium simulii</name>
    <dbReference type="NCBI Taxonomy" id="133385"/>
    <lineage>
        <taxon>Eukaryota</taxon>
        <taxon>Fungi</taxon>
        <taxon>Fungi incertae sedis</taxon>
        <taxon>Zoopagomycota</taxon>
        <taxon>Kickxellomycotina</taxon>
        <taxon>Harpellomycetes</taxon>
        <taxon>Harpellales</taxon>
        <taxon>Legeriomycetaceae</taxon>
        <taxon>Smittium</taxon>
    </lineage>
</organism>
<dbReference type="AlphaFoldDB" id="A0A2T9YH92"/>
<proteinExistence type="predicted"/>